<proteinExistence type="predicted"/>
<dbReference type="PANTHER" id="PTHR34853:SF1">
    <property type="entry name" value="LIPASE 5"/>
    <property type="match status" value="1"/>
</dbReference>
<dbReference type="Gene3D" id="3.40.50.1820">
    <property type="entry name" value="alpha/beta hydrolase"/>
    <property type="match status" value="2"/>
</dbReference>
<dbReference type="SUPFAM" id="SSF53474">
    <property type="entry name" value="alpha/beta-Hydrolases"/>
    <property type="match status" value="1"/>
</dbReference>
<dbReference type="InterPro" id="IPR005152">
    <property type="entry name" value="Lipase_secreted"/>
</dbReference>
<evidence type="ECO:0000256" key="2">
    <source>
        <dbReference type="SAM" id="SignalP"/>
    </source>
</evidence>
<evidence type="ECO:0000313" key="6">
    <source>
        <dbReference type="Proteomes" id="UP000270697"/>
    </source>
</evidence>
<dbReference type="Pfam" id="PF03583">
    <property type="entry name" value="LIP"/>
    <property type="match status" value="1"/>
</dbReference>
<evidence type="ECO:0000313" key="5">
    <source>
        <dbReference type="Proteomes" id="UP000199398"/>
    </source>
</evidence>
<accession>A0A1I5JWH6</accession>
<evidence type="ECO:0000256" key="1">
    <source>
        <dbReference type="SAM" id="MobiDB-lite"/>
    </source>
</evidence>
<keyword evidence="6" id="KW-1185">Reference proteome</keyword>
<dbReference type="EMBL" id="RBXX01000002">
    <property type="protein sequence ID" value="RKT86976.1"/>
    <property type="molecule type" value="Genomic_DNA"/>
</dbReference>
<evidence type="ECO:0000313" key="4">
    <source>
        <dbReference type="EMBL" id="SFO77162.1"/>
    </source>
</evidence>
<feature type="signal peptide" evidence="2">
    <location>
        <begin position="1"/>
        <end position="25"/>
    </location>
</feature>
<dbReference type="GO" id="GO:0004806">
    <property type="term" value="F:triacylglycerol lipase activity"/>
    <property type="evidence" value="ECO:0007669"/>
    <property type="project" value="InterPro"/>
</dbReference>
<dbReference type="EMBL" id="FOUP01000024">
    <property type="protein sequence ID" value="SFO77162.1"/>
    <property type="molecule type" value="Genomic_DNA"/>
</dbReference>
<dbReference type="Proteomes" id="UP000270697">
    <property type="component" value="Unassembled WGS sequence"/>
</dbReference>
<dbReference type="STRING" id="455193.SAMN05421805_12460"/>
<evidence type="ECO:0000313" key="3">
    <source>
        <dbReference type="EMBL" id="RKT86976.1"/>
    </source>
</evidence>
<organism evidence="4 5">
    <name type="scientific">Saccharopolyspora antimicrobica</name>
    <dbReference type="NCBI Taxonomy" id="455193"/>
    <lineage>
        <taxon>Bacteria</taxon>
        <taxon>Bacillati</taxon>
        <taxon>Actinomycetota</taxon>
        <taxon>Actinomycetes</taxon>
        <taxon>Pseudonocardiales</taxon>
        <taxon>Pseudonocardiaceae</taxon>
        <taxon>Saccharopolyspora</taxon>
    </lineage>
</organism>
<feature type="chain" id="PRO_5039308687" evidence="2">
    <location>
        <begin position="26"/>
        <end position="411"/>
    </location>
</feature>
<name>A0A1I5JWH6_9PSEU</name>
<gene>
    <name evidence="3" type="ORF">ATL45_5359</name>
    <name evidence="4" type="ORF">SAMN05421805_12460</name>
</gene>
<sequence>MPVEQPRMRSVFAKAAVATSVAAMAFTATISASSAEPKEDSPSARPGPAGTTFWDVHEQPPETAKPGDIYWVQPRSDAPSDARGWNVVYVSEIQPGVKKYVSGEIYVPLGRSDTPRDVVLWNHETTGLADACAPSRRSLGEGDRSRVPGIRELLDQGRVVAMSDYPGQALPGPSHYMVGQDNARASLDVLRAVQNLPELNASNRFVQYGWSQGGQTTMHVESIARTYAPEFEGLGAALIAPAVRILDLTHNSMQSPELAGYVISTLPGIKAAYPHLRYSDFLTGEAMEQLPALADGCFDIWDSASTLRDPYQPGALAPDSAWEQALAAVDDFRPAGSMPFVIYQGSADTTTPVELTSRERTALCQAGSSVDYHQFDGLDHESVVPEATEQFPAWAADRFAGEPAPGNCSQA</sequence>
<feature type="region of interest" description="Disordered" evidence="1">
    <location>
        <begin position="31"/>
        <end position="69"/>
    </location>
</feature>
<dbReference type="PIRSF" id="PIRSF029171">
    <property type="entry name" value="Esterase_LipA"/>
    <property type="match status" value="1"/>
</dbReference>
<dbReference type="GO" id="GO:0016042">
    <property type="term" value="P:lipid catabolic process"/>
    <property type="evidence" value="ECO:0007669"/>
    <property type="project" value="InterPro"/>
</dbReference>
<reference evidence="4 5" key="1">
    <citation type="submission" date="2016-10" db="EMBL/GenBank/DDBJ databases">
        <authorList>
            <person name="de Groot N.N."/>
        </authorList>
    </citation>
    <scope>NUCLEOTIDE SEQUENCE [LARGE SCALE GENOMIC DNA]</scope>
    <source>
        <strain evidence="4 5">CPCC 201259</strain>
    </source>
</reference>
<protein>
    <submittedName>
        <fullName evidence="4">Secretory lipase</fullName>
    </submittedName>
</protein>
<keyword evidence="2" id="KW-0732">Signal</keyword>
<dbReference type="InterPro" id="IPR029058">
    <property type="entry name" value="AB_hydrolase_fold"/>
</dbReference>
<dbReference type="AlphaFoldDB" id="A0A1I5JWH6"/>
<dbReference type="PANTHER" id="PTHR34853">
    <property type="match status" value="1"/>
</dbReference>
<reference evidence="3 6" key="2">
    <citation type="submission" date="2018-10" db="EMBL/GenBank/DDBJ databases">
        <title>Sequencing the genomes of 1000 actinobacteria strains.</title>
        <authorList>
            <person name="Klenk H.-P."/>
        </authorList>
    </citation>
    <scope>NUCLEOTIDE SEQUENCE [LARGE SCALE GENOMIC DNA]</scope>
    <source>
        <strain evidence="3 6">DSM 45119</strain>
    </source>
</reference>
<dbReference type="Proteomes" id="UP000199398">
    <property type="component" value="Unassembled WGS sequence"/>
</dbReference>